<name>A0A317UUZ1_ASPEC</name>
<reference evidence="1" key="1">
    <citation type="submission" date="2016-12" db="EMBL/GenBank/DDBJ databases">
        <title>The genomes of Aspergillus section Nigri reveals drivers in fungal speciation.</title>
        <authorList>
            <consortium name="DOE Joint Genome Institute"/>
            <person name="Vesth T.C."/>
            <person name="Nybo J."/>
            <person name="Theobald S."/>
            <person name="Brandl J."/>
            <person name="Frisvad J.C."/>
            <person name="Nielsen K.F."/>
            <person name="Lyhne E.K."/>
            <person name="Kogle M.E."/>
            <person name="Kuo A."/>
            <person name="Riley R."/>
            <person name="Clum A."/>
            <person name="Nolan M."/>
            <person name="Lipzen A."/>
            <person name="Salamov A."/>
            <person name="Henrissat B."/>
            <person name="Wiebenga A."/>
            <person name="De vries R.P."/>
            <person name="Grigoriev I.V."/>
            <person name="Mortensen U.H."/>
            <person name="Andersen M.R."/>
            <person name="Baker S.E."/>
        </authorList>
    </citation>
    <scope>NUCLEOTIDE SEQUENCE</scope>
    <source>
        <strain evidence="1">CBS 122712</strain>
    </source>
</reference>
<keyword evidence="2" id="KW-1185">Reference proteome</keyword>
<proteinExistence type="predicted"/>
<dbReference type="Proteomes" id="UP000246171">
    <property type="component" value="Unassembled WGS sequence"/>
</dbReference>
<dbReference type="RefSeq" id="XP_025384727.1">
    <property type="nucleotide sequence ID" value="XM_025525988.1"/>
</dbReference>
<evidence type="ECO:0000313" key="2">
    <source>
        <dbReference type="Proteomes" id="UP000246171"/>
    </source>
</evidence>
<sequence length="105" mass="11336">MTLACQFPFSHASGTFAASVPKQIMAISGDGALARDRVRIRRGKSGEIGFACLSGSCQSTDFRASRKLENGMEEGIIICQSHSRSLVRWGISRLADILKCLGMTL</sequence>
<evidence type="ECO:0000313" key="1">
    <source>
        <dbReference type="EMBL" id="PWY65853.1"/>
    </source>
</evidence>
<dbReference type="VEuPathDB" id="FungiDB:BO83DRAFT_117716"/>
<protein>
    <submittedName>
        <fullName evidence="1">Uncharacterized protein</fullName>
    </submittedName>
</protein>
<organism evidence="1 2">
    <name type="scientific">Aspergillus eucalypticola (strain CBS 122712 / IBT 29274)</name>
    <dbReference type="NCBI Taxonomy" id="1448314"/>
    <lineage>
        <taxon>Eukaryota</taxon>
        <taxon>Fungi</taxon>
        <taxon>Dikarya</taxon>
        <taxon>Ascomycota</taxon>
        <taxon>Pezizomycotina</taxon>
        <taxon>Eurotiomycetes</taxon>
        <taxon>Eurotiomycetidae</taxon>
        <taxon>Eurotiales</taxon>
        <taxon>Aspergillaceae</taxon>
        <taxon>Aspergillus</taxon>
        <taxon>Aspergillus subgen. Circumdati</taxon>
    </lineage>
</organism>
<dbReference type="AlphaFoldDB" id="A0A317UUZ1"/>
<gene>
    <name evidence="1" type="ORF">BO83DRAFT_117716</name>
</gene>
<dbReference type="GeneID" id="37047950"/>
<comment type="caution">
    <text evidence="1">The sequence shown here is derived from an EMBL/GenBank/DDBJ whole genome shotgun (WGS) entry which is preliminary data.</text>
</comment>
<dbReference type="EMBL" id="MSFU01000026">
    <property type="protein sequence ID" value="PWY65853.1"/>
    <property type="molecule type" value="Genomic_DNA"/>
</dbReference>
<accession>A0A317UUZ1</accession>